<evidence type="ECO:0000313" key="5">
    <source>
        <dbReference type="Proteomes" id="UP000053201"/>
    </source>
</evidence>
<gene>
    <name evidence="4" type="ORF">SPPG_01231</name>
</gene>
<dbReference type="VEuPathDB" id="FungiDB:SPPG_01231"/>
<dbReference type="FunFam" id="1.10.260.100:FF:000001">
    <property type="entry name" value="Ubiquilin 1"/>
    <property type="match status" value="1"/>
</dbReference>
<dbReference type="PROSITE" id="PS50053">
    <property type="entry name" value="UBIQUITIN_2"/>
    <property type="match status" value="1"/>
</dbReference>
<accession>A0A0L0HSE5</accession>
<dbReference type="OrthoDB" id="267397at2759"/>
<dbReference type="Pfam" id="PF00240">
    <property type="entry name" value="ubiquitin"/>
    <property type="match status" value="1"/>
</dbReference>
<feature type="region of interest" description="Disordered" evidence="1">
    <location>
        <begin position="247"/>
        <end position="283"/>
    </location>
</feature>
<dbReference type="InParanoid" id="A0A0L0HSE5"/>
<dbReference type="SMART" id="SM00727">
    <property type="entry name" value="STI1"/>
    <property type="match status" value="2"/>
</dbReference>
<keyword evidence="5" id="KW-1185">Reference proteome</keyword>
<protein>
    <recommendedName>
        <fullName evidence="6">Ubiquilin</fullName>
    </recommendedName>
</protein>
<organism evidence="4 5">
    <name type="scientific">Spizellomyces punctatus (strain DAOM BR117)</name>
    <dbReference type="NCBI Taxonomy" id="645134"/>
    <lineage>
        <taxon>Eukaryota</taxon>
        <taxon>Fungi</taxon>
        <taxon>Fungi incertae sedis</taxon>
        <taxon>Chytridiomycota</taxon>
        <taxon>Chytridiomycota incertae sedis</taxon>
        <taxon>Chytridiomycetes</taxon>
        <taxon>Spizellomycetales</taxon>
        <taxon>Spizellomycetaceae</taxon>
        <taxon>Spizellomyces</taxon>
    </lineage>
</organism>
<dbReference type="PANTHER" id="PTHR10677:SF3">
    <property type="entry name" value="FI07626P-RELATED"/>
    <property type="match status" value="1"/>
</dbReference>
<dbReference type="Gene3D" id="3.10.20.90">
    <property type="entry name" value="Phosphatidylinositol 3-kinase Catalytic Subunit, Chain A, domain 1"/>
    <property type="match status" value="1"/>
</dbReference>
<dbReference type="Pfam" id="PF00627">
    <property type="entry name" value="UBA"/>
    <property type="match status" value="1"/>
</dbReference>
<proteinExistence type="predicted"/>
<dbReference type="GO" id="GO:0031593">
    <property type="term" value="F:polyubiquitin modification-dependent protein binding"/>
    <property type="evidence" value="ECO:0007669"/>
    <property type="project" value="TreeGrafter"/>
</dbReference>
<dbReference type="InterPro" id="IPR015496">
    <property type="entry name" value="Ubiquilin"/>
</dbReference>
<dbReference type="OMA" id="EVRFQTQ"/>
<feature type="domain" description="UBA" evidence="2">
    <location>
        <begin position="366"/>
        <end position="410"/>
    </location>
</feature>
<dbReference type="InterPro" id="IPR015940">
    <property type="entry name" value="UBA"/>
</dbReference>
<evidence type="ECO:0000313" key="4">
    <source>
        <dbReference type="EMBL" id="KND03774.1"/>
    </source>
</evidence>
<dbReference type="SUPFAM" id="SSF46934">
    <property type="entry name" value="UBA-like"/>
    <property type="match status" value="1"/>
</dbReference>
<dbReference type="STRING" id="645134.A0A0L0HSE5"/>
<dbReference type="InterPro" id="IPR006636">
    <property type="entry name" value="STI1_HS-bd"/>
</dbReference>
<dbReference type="InterPro" id="IPR029071">
    <property type="entry name" value="Ubiquitin-like_domsf"/>
</dbReference>
<dbReference type="SUPFAM" id="SSF54236">
    <property type="entry name" value="Ubiquitin-like"/>
    <property type="match status" value="1"/>
</dbReference>
<feature type="compositionally biased region" description="Low complexity" evidence="1">
    <location>
        <begin position="302"/>
        <end position="321"/>
    </location>
</feature>
<evidence type="ECO:0000259" key="2">
    <source>
        <dbReference type="PROSITE" id="PS50030"/>
    </source>
</evidence>
<feature type="domain" description="Ubiquitin-like" evidence="3">
    <location>
        <begin position="12"/>
        <end position="87"/>
    </location>
</feature>
<sequence length="411" mass="44423">MSSSTDASSSPINIRFRLAPGLGDVGTDITLRVTDPEKETLAELKAQLASRVNVPLDEIRLVYAGRVLKDDEESVSSLGLKDGITVHATKLARNRAAEEASTAAAAGHNVPGAGGAARNAFGLPDMSALLENPFVRSMLENPEFMRTMLENDPRIARLAESNPSLRQTLNDPRFLREMLDTMRNPALSQEMMRNVDRQLLNIENIPGGFNALSSIYHDIQAPLSQMREEDTSTDEANRRFAELLGAQQRSSSEGINNQALPNPWAPPPTTSPTSNSASLPSSPFTAPFGNPALFNSLNFLQPPSTAAPNTPSSTTAPSLAAPHFDFGSMMQQIQQLQGAFQPFEPLTASTAAPAQPQVEPQSLTESHEERFAEQLNTLRDMGFEEKDRCIRALLAAGGNVEAAIAYMLDSP</sequence>
<dbReference type="EMBL" id="KQ257451">
    <property type="protein sequence ID" value="KND03774.1"/>
    <property type="molecule type" value="Genomic_DNA"/>
</dbReference>
<dbReference type="SMART" id="SM00165">
    <property type="entry name" value="UBA"/>
    <property type="match status" value="1"/>
</dbReference>
<evidence type="ECO:0000259" key="3">
    <source>
        <dbReference type="PROSITE" id="PS50053"/>
    </source>
</evidence>
<dbReference type="InterPro" id="IPR000626">
    <property type="entry name" value="Ubiquitin-like_dom"/>
</dbReference>
<dbReference type="AlphaFoldDB" id="A0A0L0HSE5"/>
<dbReference type="GO" id="GO:0006511">
    <property type="term" value="P:ubiquitin-dependent protein catabolic process"/>
    <property type="evidence" value="ECO:0007669"/>
    <property type="project" value="TreeGrafter"/>
</dbReference>
<dbReference type="Proteomes" id="UP000053201">
    <property type="component" value="Unassembled WGS sequence"/>
</dbReference>
<evidence type="ECO:0008006" key="6">
    <source>
        <dbReference type="Google" id="ProtNLM"/>
    </source>
</evidence>
<feature type="compositionally biased region" description="Polar residues" evidence="1">
    <location>
        <begin position="247"/>
        <end position="258"/>
    </location>
</feature>
<evidence type="ECO:0000256" key="1">
    <source>
        <dbReference type="SAM" id="MobiDB-lite"/>
    </source>
</evidence>
<dbReference type="Gene3D" id="1.10.260.100">
    <property type="match status" value="1"/>
</dbReference>
<feature type="region of interest" description="Disordered" evidence="1">
    <location>
        <begin position="299"/>
        <end position="321"/>
    </location>
</feature>
<dbReference type="GO" id="GO:0005829">
    <property type="term" value="C:cytosol"/>
    <property type="evidence" value="ECO:0007669"/>
    <property type="project" value="TreeGrafter"/>
</dbReference>
<dbReference type="RefSeq" id="XP_016611813.1">
    <property type="nucleotide sequence ID" value="XM_016749558.1"/>
</dbReference>
<dbReference type="GeneID" id="27684911"/>
<dbReference type="PROSITE" id="PS50030">
    <property type="entry name" value="UBA"/>
    <property type="match status" value="1"/>
</dbReference>
<dbReference type="PANTHER" id="PTHR10677">
    <property type="entry name" value="UBIQUILIN"/>
    <property type="match status" value="1"/>
</dbReference>
<feature type="compositionally biased region" description="Low complexity" evidence="1">
    <location>
        <begin position="271"/>
        <end position="283"/>
    </location>
</feature>
<dbReference type="SMART" id="SM00213">
    <property type="entry name" value="UBQ"/>
    <property type="match status" value="1"/>
</dbReference>
<reference evidence="4 5" key="1">
    <citation type="submission" date="2009-08" db="EMBL/GenBank/DDBJ databases">
        <title>The Genome Sequence of Spizellomyces punctatus strain DAOM BR117.</title>
        <authorList>
            <consortium name="The Broad Institute Genome Sequencing Platform"/>
            <person name="Russ C."/>
            <person name="Cuomo C."/>
            <person name="Shea T."/>
            <person name="Young S.K."/>
            <person name="Zeng Q."/>
            <person name="Koehrsen M."/>
            <person name="Haas B."/>
            <person name="Borodovsky M."/>
            <person name="Guigo R."/>
            <person name="Alvarado L."/>
            <person name="Berlin A."/>
            <person name="Bochicchio J."/>
            <person name="Borenstein D."/>
            <person name="Chapman S."/>
            <person name="Chen Z."/>
            <person name="Engels R."/>
            <person name="Freedman E."/>
            <person name="Gellesch M."/>
            <person name="Goldberg J."/>
            <person name="Griggs A."/>
            <person name="Gujja S."/>
            <person name="Heiman D."/>
            <person name="Hepburn T."/>
            <person name="Howarth C."/>
            <person name="Jen D."/>
            <person name="Larson L."/>
            <person name="Lewis B."/>
            <person name="Mehta T."/>
            <person name="Park D."/>
            <person name="Pearson M."/>
            <person name="Roberts A."/>
            <person name="Saif S."/>
            <person name="Shenoy N."/>
            <person name="Sisk P."/>
            <person name="Stolte C."/>
            <person name="Sykes S."/>
            <person name="Thomson T."/>
            <person name="Walk T."/>
            <person name="White J."/>
            <person name="Yandava C."/>
            <person name="Burger G."/>
            <person name="Gray M.W."/>
            <person name="Holland P.W.H."/>
            <person name="King N."/>
            <person name="Lang F.B.F."/>
            <person name="Roger A.J."/>
            <person name="Ruiz-Trillo I."/>
            <person name="Lander E."/>
            <person name="Nusbaum C."/>
        </authorList>
    </citation>
    <scope>NUCLEOTIDE SEQUENCE [LARGE SCALE GENOMIC DNA]</scope>
    <source>
        <strain evidence="4 5">DAOM BR117</strain>
    </source>
</reference>
<dbReference type="InterPro" id="IPR009060">
    <property type="entry name" value="UBA-like_sf"/>
</dbReference>
<dbReference type="Pfam" id="PF23195">
    <property type="entry name" value="UBQLN1"/>
    <property type="match status" value="1"/>
</dbReference>
<dbReference type="Gene3D" id="1.10.8.10">
    <property type="entry name" value="DNA helicase RuvA subunit, C-terminal domain"/>
    <property type="match status" value="1"/>
</dbReference>
<dbReference type="eggNOG" id="KOG0010">
    <property type="taxonomic scope" value="Eukaryota"/>
</dbReference>
<name>A0A0L0HSE5_SPIPD</name>